<evidence type="ECO:0000313" key="3">
    <source>
        <dbReference type="EMBL" id="SUZ49183.1"/>
    </source>
</evidence>
<feature type="transmembrane region" description="Helical" evidence="1">
    <location>
        <begin position="272"/>
        <end position="289"/>
    </location>
</feature>
<dbReference type="AlphaFoldDB" id="A0A381N6G1"/>
<feature type="transmembrane region" description="Helical" evidence="1">
    <location>
        <begin position="37"/>
        <end position="58"/>
    </location>
</feature>
<dbReference type="Pfam" id="PF07670">
    <property type="entry name" value="Gate"/>
    <property type="match status" value="2"/>
</dbReference>
<feature type="transmembrane region" description="Helical" evidence="1">
    <location>
        <begin position="131"/>
        <end position="153"/>
    </location>
</feature>
<evidence type="ECO:0000259" key="2">
    <source>
        <dbReference type="Pfam" id="PF07670"/>
    </source>
</evidence>
<keyword evidence="1" id="KW-0472">Membrane</keyword>
<dbReference type="PANTHER" id="PTHR35793:SF2">
    <property type="entry name" value="INNER MEMBRANE PROTEIN YJIG"/>
    <property type="match status" value="1"/>
</dbReference>
<evidence type="ECO:0000256" key="1">
    <source>
        <dbReference type="SAM" id="Phobius"/>
    </source>
</evidence>
<accession>A0A381N6G1</accession>
<keyword evidence="1" id="KW-0812">Transmembrane</keyword>
<feature type="transmembrane region" description="Helical" evidence="1">
    <location>
        <begin position="165"/>
        <end position="188"/>
    </location>
</feature>
<gene>
    <name evidence="3" type="ORF">METZ01_LOCUS2037</name>
</gene>
<protein>
    <recommendedName>
        <fullName evidence="2">Nucleoside transporter/FeoB GTPase Gate domain-containing protein</fullName>
    </recommendedName>
</protein>
<feature type="domain" description="Nucleoside transporter/FeoB GTPase Gate" evidence="2">
    <location>
        <begin position="42"/>
        <end position="154"/>
    </location>
</feature>
<organism evidence="3">
    <name type="scientific">marine metagenome</name>
    <dbReference type="NCBI Taxonomy" id="408172"/>
    <lineage>
        <taxon>unclassified sequences</taxon>
        <taxon>metagenomes</taxon>
        <taxon>ecological metagenomes</taxon>
    </lineage>
</organism>
<feature type="transmembrane region" description="Helical" evidence="1">
    <location>
        <begin position="420"/>
        <end position="440"/>
    </location>
</feature>
<dbReference type="InterPro" id="IPR011642">
    <property type="entry name" value="Gate_dom"/>
</dbReference>
<sequence length="441" mass="46836">MLNGLFVVVVVTSVLLAAATGRMEAVTQALIDSARDAVTLAIGLVGVMAFFLGLMRVAEDGGLMRRLATALGPVMKRLFPGIPADHPAMSAMILNISANMLGLGNAATPFGIRAMEQLDALNSEKGTASNAMVLFLAINTAGLAILPTGVIGLRASLGSNDAAGILFPTWVASGTATLVGILAATLLCKLPRYRNTEPDTITSAPLTIRDRLVEAEESIKPTALRRWAVWVFWFVFFTFLVGYLNSSSWNFFSSNQELNPNDDFVTLVRNTLSFWMLPALVAGLTLYGWQRGVRVYESLVAGAKQGFDVALRIIPYLVAILVAIGMFRAAGGIEWLVLLLTPLTSLIGMPAEALPMAVLRPLTGSGAFGVMAEAMNTHGPDSLVGYMVSTFQGSTETTFYTLAVYFGAIGIVRTRHALPACLLADIAGILAAVAIVNLMFG</sequence>
<dbReference type="PANTHER" id="PTHR35793">
    <property type="entry name" value="INNER MEMBRANE PROTEIN YJIG"/>
    <property type="match status" value="1"/>
</dbReference>
<dbReference type="GO" id="GO:0005886">
    <property type="term" value="C:plasma membrane"/>
    <property type="evidence" value="ECO:0007669"/>
    <property type="project" value="TreeGrafter"/>
</dbReference>
<dbReference type="PIRSF" id="PIRSF036542">
    <property type="entry name" value="SpmA_SpmB"/>
    <property type="match status" value="1"/>
</dbReference>
<feature type="transmembrane region" description="Helical" evidence="1">
    <location>
        <begin position="309"/>
        <end position="329"/>
    </location>
</feature>
<name>A0A381N6G1_9ZZZZ</name>
<dbReference type="InterPro" id="IPR011415">
    <property type="entry name" value="SpmA_SpmB"/>
</dbReference>
<feature type="domain" description="Nucleoside transporter/FeoB GTPase Gate" evidence="2">
    <location>
        <begin position="310"/>
        <end position="411"/>
    </location>
</feature>
<feature type="transmembrane region" description="Helical" evidence="1">
    <location>
        <begin position="227"/>
        <end position="252"/>
    </location>
</feature>
<keyword evidence="1" id="KW-1133">Transmembrane helix</keyword>
<proteinExistence type="predicted"/>
<reference evidence="3" key="1">
    <citation type="submission" date="2018-05" db="EMBL/GenBank/DDBJ databases">
        <authorList>
            <person name="Lanie J.A."/>
            <person name="Ng W.-L."/>
            <person name="Kazmierczak K.M."/>
            <person name="Andrzejewski T.M."/>
            <person name="Davidsen T.M."/>
            <person name="Wayne K.J."/>
            <person name="Tettelin H."/>
            <person name="Glass J.I."/>
            <person name="Rusch D."/>
            <person name="Podicherti R."/>
            <person name="Tsui H.-C.T."/>
            <person name="Winkler M.E."/>
        </authorList>
    </citation>
    <scope>NUCLEOTIDE SEQUENCE</scope>
</reference>
<dbReference type="InterPro" id="IPR052549">
    <property type="entry name" value="SpmB"/>
</dbReference>
<dbReference type="EMBL" id="UINC01000108">
    <property type="protein sequence ID" value="SUZ49183.1"/>
    <property type="molecule type" value="Genomic_DNA"/>
</dbReference>